<dbReference type="AlphaFoldDB" id="A0A4Q0I866"/>
<feature type="transmembrane region" description="Helical" evidence="2">
    <location>
        <begin position="291"/>
        <end position="311"/>
    </location>
</feature>
<evidence type="ECO:0000313" key="4">
    <source>
        <dbReference type="EMBL" id="RXE60634.1"/>
    </source>
</evidence>
<keyword evidence="5" id="KW-1185">Reference proteome</keyword>
<name>A0A4Q0I866_9FIRM</name>
<keyword evidence="2" id="KW-0472">Membrane</keyword>
<dbReference type="EMBL" id="RLII01000001">
    <property type="protein sequence ID" value="RXE60634.1"/>
    <property type="molecule type" value="Genomic_DNA"/>
</dbReference>
<comment type="caution">
    <text evidence="4">The sequence shown here is derived from an EMBL/GenBank/DDBJ whole genome shotgun (WGS) entry which is preliminary data.</text>
</comment>
<feature type="region of interest" description="Disordered" evidence="1">
    <location>
        <begin position="334"/>
        <end position="358"/>
    </location>
</feature>
<evidence type="ECO:0000313" key="5">
    <source>
        <dbReference type="Proteomes" id="UP000289166"/>
    </source>
</evidence>
<gene>
    <name evidence="4" type="ORF">EFD62_01540</name>
</gene>
<accession>A0A4Q0I866</accession>
<keyword evidence="2" id="KW-0812">Transmembrane</keyword>
<reference evidence="5" key="1">
    <citation type="submission" date="2018-11" db="EMBL/GenBank/DDBJ databases">
        <title>Genome sequencing of a novel mesophilic and cellulolytic organism within the genus Hungateiclostridium.</title>
        <authorList>
            <person name="Rettenmaier R."/>
            <person name="Liebl W."/>
            <person name="Zverlov V."/>
        </authorList>
    </citation>
    <scope>NUCLEOTIDE SEQUENCE [LARGE SCALE GENOMIC DNA]</scope>
    <source>
        <strain evidence="5">N2K1</strain>
    </source>
</reference>
<proteinExistence type="predicted"/>
<dbReference type="InterPro" id="IPR052173">
    <property type="entry name" value="Beta-lactam_resp_regulator"/>
</dbReference>
<dbReference type="CDD" id="cd07341">
    <property type="entry name" value="M56_BlaR1_MecR1_like"/>
    <property type="match status" value="1"/>
</dbReference>
<evidence type="ECO:0000256" key="1">
    <source>
        <dbReference type="SAM" id="MobiDB-lite"/>
    </source>
</evidence>
<feature type="transmembrane region" description="Helical" evidence="2">
    <location>
        <begin position="6"/>
        <end position="28"/>
    </location>
</feature>
<keyword evidence="2" id="KW-1133">Transmembrane helix</keyword>
<dbReference type="PANTHER" id="PTHR34978">
    <property type="entry name" value="POSSIBLE SENSOR-TRANSDUCER PROTEIN BLAR"/>
    <property type="match status" value="1"/>
</dbReference>
<feature type="transmembrane region" description="Helical" evidence="2">
    <location>
        <begin position="205"/>
        <end position="224"/>
    </location>
</feature>
<feature type="transmembrane region" description="Helical" evidence="2">
    <location>
        <begin position="120"/>
        <end position="141"/>
    </location>
</feature>
<organism evidence="4 5">
    <name type="scientific">Acetivibrio mesophilus</name>
    <dbReference type="NCBI Taxonomy" id="2487273"/>
    <lineage>
        <taxon>Bacteria</taxon>
        <taxon>Bacillati</taxon>
        <taxon>Bacillota</taxon>
        <taxon>Clostridia</taxon>
        <taxon>Eubacteriales</taxon>
        <taxon>Oscillospiraceae</taxon>
        <taxon>Acetivibrio</taxon>
    </lineage>
</organism>
<dbReference type="PANTHER" id="PTHR34978:SF3">
    <property type="entry name" value="SLR0241 PROTEIN"/>
    <property type="match status" value="1"/>
</dbReference>
<dbReference type="Pfam" id="PF05569">
    <property type="entry name" value="Peptidase_M56"/>
    <property type="match status" value="1"/>
</dbReference>
<dbReference type="RefSeq" id="WP_083225150.1">
    <property type="nucleotide sequence ID" value="NZ_RLII01000001.1"/>
</dbReference>
<dbReference type="OrthoDB" id="9804799at2"/>
<feature type="transmembrane region" description="Helical" evidence="2">
    <location>
        <begin position="35"/>
        <end position="54"/>
    </location>
</feature>
<sequence>MSELFLTVLNMSLTASYVILFVLLIRLPLKKAPKFISYALWGVVAFRLLIPFSFESIFSLMPRNANSAPIPHNIIYQQIPQSPQIDSGVETVDSFVSQPLPAPTVEVGVNPLQICVELGVYLWALGIVVLLVYSLISVLILKRRLRNVKLIEKNIFEVNNLKTPFVLGLIRPKIYLPLGLNADERSYILRHEQIHIQRKDHMIKIMAFIILCIHWFNPLVWVAFMLMSMDMELSCDERVLKEMDKDIRKPYANSLLSLAAGRHILNGSPLAFGEGNVKRRIKNVLNNKKPAFWVVAASIIIATAVGIGLMLNPKAKENDKSEQKNDFLAEIINKDGTSQGSSPEDKLPSPNSNESARVSLGEETAALKALRDFYAQTDEPIVIYEQTPFDNDYMLVLADRMTDGEHYPNLYFVSPDGSVSQLTRHSNCWTMNFTELGGYKIFFGLAGKEVEQDNNKSLSVNRVEAIFGNKVETVEVRKSAYAYFNLDEKDIGTINNANGYMLIAKNPDMPEDVIAVFSDGHKVSLSQKSIDRNMSYIPAYFKNTNKSIYNSFAFTYSPMISPFYWDQIDSEGVELKGRTDGNGNVNAVFLRPSRMVAKVIHSSELPNDIKDFYLSNSYPWTASFAAGENVEVVCSTETELYDCRVLKLTSQSVGREISGNEFQQLLIDDENCVILPKEPGDYLFLLRTEKHYLLLSYIGVIHIN</sequence>
<protein>
    <recommendedName>
        <fullName evidence="3">Peptidase M56 domain-containing protein</fullName>
    </recommendedName>
</protein>
<dbReference type="Proteomes" id="UP000289166">
    <property type="component" value="Unassembled WGS sequence"/>
</dbReference>
<evidence type="ECO:0000256" key="2">
    <source>
        <dbReference type="SAM" id="Phobius"/>
    </source>
</evidence>
<evidence type="ECO:0000259" key="3">
    <source>
        <dbReference type="Pfam" id="PF05569"/>
    </source>
</evidence>
<feature type="domain" description="Peptidase M56" evidence="3">
    <location>
        <begin position="7"/>
        <end position="283"/>
    </location>
</feature>
<dbReference type="InterPro" id="IPR008756">
    <property type="entry name" value="Peptidase_M56"/>
</dbReference>